<evidence type="ECO:0000256" key="1">
    <source>
        <dbReference type="SAM" id="MobiDB-lite"/>
    </source>
</evidence>
<proteinExistence type="predicted"/>
<dbReference type="EMBL" id="RCVM01000017">
    <property type="protein sequence ID" value="RLY02221.1"/>
    <property type="molecule type" value="Genomic_DNA"/>
</dbReference>
<dbReference type="RefSeq" id="WP_121836079.1">
    <property type="nucleotide sequence ID" value="NZ_RCVM01000017.1"/>
</dbReference>
<evidence type="ECO:0000313" key="2">
    <source>
        <dbReference type="EMBL" id="RLY02221.1"/>
    </source>
</evidence>
<accession>A0A3L9DLT7</accession>
<dbReference type="OrthoDB" id="2300838at2"/>
<organism evidence="2 3">
    <name type="scientific">Streptococcus hillyeri</name>
    <dbReference type="NCBI Taxonomy" id="2282420"/>
    <lineage>
        <taxon>Bacteria</taxon>
        <taxon>Bacillati</taxon>
        <taxon>Bacillota</taxon>
        <taxon>Bacilli</taxon>
        <taxon>Lactobacillales</taxon>
        <taxon>Streptococcaceae</taxon>
        <taxon>Streptococcus</taxon>
    </lineage>
</organism>
<comment type="caution">
    <text evidence="2">The sequence shown here is derived from an EMBL/GenBank/DDBJ whole genome shotgun (WGS) entry which is preliminary data.</text>
</comment>
<name>A0A3L9DLT7_9STRE</name>
<feature type="region of interest" description="Disordered" evidence="1">
    <location>
        <begin position="63"/>
        <end position="102"/>
    </location>
</feature>
<reference evidence="2 3" key="1">
    <citation type="submission" date="2018-10" db="EMBL/GenBank/DDBJ databases">
        <title>Streptococcus hillyeri sp. nov., isolated from equine tracheal sample.</title>
        <authorList>
            <person name="Macfadyen A.C."/>
            <person name="Waller A."/>
            <person name="Paterson G.K."/>
        </authorList>
    </citation>
    <scope>NUCLEOTIDE SEQUENCE [LARGE SCALE GENOMIC DNA]</scope>
    <source>
        <strain evidence="2 3">28462</strain>
    </source>
</reference>
<keyword evidence="3" id="KW-1185">Reference proteome</keyword>
<dbReference type="AlphaFoldDB" id="A0A3L9DLT7"/>
<dbReference type="Proteomes" id="UP000279194">
    <property type="component" value="Unassembled WGS sequence"/>
</dbReference>
<feature type="compositionally biased region" description="Basic residues" evidence="1">
    <location>
        <begin position="91"/>
        <end position="102"/>
    </location>
</feature>
<feature type="compositionally biased region" description="Acidic residues" evidence="1">
    <location>
        <begin position="64"/>
        <end position="86"/>
    </location>
</feature>
<gene>
    <name evidence="2" type="ORF">EAF07_08210</name>
</gene>
<evidence type="ECO:0000313" key="3">
    <source>
        <dbReference type="Proteomes" id="UP000279194"/>
    </source>
</evidence>
<sequence length="102" mass="11352">MGYKVIRPFKDLNDPEKHDYVAGDVFPREGHEPSENFTKGLLTGNNSAGSIFLIVGDDTKETETLVEEETGTEEVPESADEETPVEEAEKPKRKRTTKKAEA</sequence>
<protein>
    <submittedName>
        <fullName evidence="2">Uncharacterized protein</fullName>
    </submittedName>
</protein>